<dbReference type="Proteomes" id="UP001432322">
    <property type="component" value="Unassembled WGS sequence"/>
</dbReference>
<feature type="non-terminal residue" evidence="2">
    <location>
        <position position="138"/>
    </location>
</feature>
<evidence type="ECO:0000313" key="3">
    <source>
        <dbReference type="Proteomes" id="UP001432322"/>
    </source>
</evidence>
<reference evidence="2" key="1">
    <citation type="submission" date="2023-10" db="EMBL/GenBank/DDBJ databases">
        <title>Genome assembly of Pristionchus species.</title>
        <authorList>
            <person name="Yoshida K."/>
            <person name="Sommer R.J."/>
        </authorList>
    </citation>
    <scope>NUCLEOTIDE SEQUENCE</scope>
    <source>
        <strain evidence="2">RS5133</strain>
    </source>
</reference>
<keyword evidence="1" id="KW-0472">Membrane</keyword>
<feature type="transmembrane region" description="Helical" evidence="1">
    <location>
        <begin position="110"/>
        <end position="129"/>
    </location>
</feature>
<protein>
    <recommendedName>
        <fullName evidence="4">G protein-coupled receptor</fullName>
    </recommendedName>
</protein>
<name>A0AAV5UV10_9BILA</name>
<keyword evidence="3" id="KW-1185">Reference proteome</keyword>
<evidence type="ECO:0008006" key="4">
    <source>
        <dbReference type="Google" id="ProtNLM"/>
    </source>
</evidence>
<organism evidence="2 3">
    <name type="scientific">Pristionchus fissidentatus</name>
    <dbReference type="NCBI Taxonomy" id="1538716"/>
    <lineage>
        <taxon>Eukaryota</taxon>
        <taxon>Metazoa</taxon>
        <taxon>Ecdysozoa</taxon>
        <taxon>Nematoda</taxon>
        <taxon>Chromadorea</taxon>
        <taxon>Rhabditida</taxon>
        <taxon>Rhabditina</taxon>
        <taxon>Diplogasteromorpha</taxon>
        <taxon>Diplogasteroidea</taxon>
        <taxon>Neodiplogasteridae</taxon>
        <taxon>Pristionchus</taxon>
    </lineage>
</organism>
<dbReference type="EMBL" id="BTSY01000001">
    <property type="protein sequence ID" value="GMT10548.1"/>
    <property type="molecule type" value="Genomic_DNA"/>
</dbReference>
<comment type="caution">
    <text evidence="2">The sequence shown here is derived from an EMBL/GenBank/DDBJ whole genome shotgun (WGS) entry which is preliminary data.</text>
</comment>
<proteinExistence type="predicted"/>
<evidence type="ECO:0000313" key="2">
    <source>
        <dbReference type="EMBL" id="GMT10548.1"/>
    </source>
</evidence>
<accession>A0AAV5UV10</accession>
<keyword evidence="1" id="KW-1133">Transmembrane helix</keyword>
<feature type="non-terminal residue" evidence="2">
    <location>
        <position position="1"/>
    </location>
</feature>
<feature type="transmembrane region" description="Helical" evidence="1">
    <location>
        <begin position="40"/>
        <end position="62"/>
    </location>
</feature>
<sequence>TFLSCAVMTSFNHYIETMEQFKQRNVIFEFFRNLTISRRLFAYALFNIIIVTIASATLFLSIDHDESLVGGIFDFLRENYGMINFKSKYGTLEVYCNTFNRYNVTKLSQILVGSFVFFVIFYAGMVFCLKKSVWTELE</sequence>
<dbReference type="AlphaFoldDB" id="A0AAV5UV10"/>
<keyword evidence="1" id="KW-0812">Transmembrane</keyword>
<evidence type="ECO:0000256" key="1">
    <source>
        <dbReference type="SAM" id="Phobius"/>
    </source>
</evidence>
<gene>
    <name evidence="2" type="ORF">PFISCL1PPCAC_1845</name>
</gene>